<protein>
    <submittedName>
        <fullName evidence="1">Uncharacterized protein</fullName>
    </submittedName>
</protein>
<proteinExistence type="predicted"/>
<reference evidence="1" key="1">
    <citation type="submission" date="2023-06" db="EMBL/GenBank/DDBJ databases">
        <title>Genome-scale phylogeny and comparative genomics of the fungal order Sordariales.</title>
        <authorList>
            <consortium name="Lawrence Berkeley National Laboratory"/>
            <person name="Hensen N."/>
            <person name="Bonometti L."/>
            <person name="Westerberg I."/>
            <person name="Brannstrom I.O."/>
            <person name="Guillou S."/>
            <person name="Cros-Aarteil S."/>
            <person name="Calhoun S."/>
            <person name="Haridas S."/>
            <person name="Kuo A."/>
            <person name="Mondo S."/>
            <person name="Pangilinan J."/>
            <person name="Riley R."/>
            <person name="LaButti K."/>
            <person name="Andreopoulos B."/>
            <person name="Lipzen A."/>
            <person name="Chen C."/>
            <person name="Yanf M."/>
            <person name="Daum C."/>
            <person name="Ng V."/>
            <person name="Clum A."/>
            <person name="Steindorff A."/>
            <person name="Ohm R."/>
            <person name="Martin F."/>
            <person name="Silar P."/>
            <person name="Natvig D."/>
            <person name="Lalanne C."/>
            <person name="Gautier V."/>
            <person name="Ament-velasquez S.L."/>
            <person name="Kruys A."/>
            <person name="Hutchinson M.I."/>
            <person name="Powell A.J."/>
            <person name="Barry K."/>
            <person name="Miller A.N."/>
            <person name="Grigoriev I.V."/>
            <person name="Debuchy R."/>
            <person name="Gladieux P."/>
            <person name="Thoren M.H."/>
            <person name="Johannesson H."/>
        </authorList>
    </citation>
    <scope>NUCLEOTIDE SEQUENCE</scope>
    <source>
        <strain evidence="1">SMH2392-1A</strain>
    </source>
</reference>
<dbReference type="EMBL" id="JAUIRO010000001">
    <property type="protein sequence ID" value="KAK0735142.1"/>
    <property type="molecule type" value="Genomic_DNA"/>
</dbReference>
<dbReference type="RefSeq" id="XP_060304019.1">
    <property type="nucleotide sequence ID" value="XM_060439305.1"/>
</dbReference>
<accession>A0AA40EE75</accession>
<comment type="caution">
    <text evidence="1">The sequence shown here is derived from an EMBL/GenBank/DDBJ whole genome shotgun (WGS) entry which is preliminary data.</text>
</comment>
<evidence type="ECO:0000313" key="2">
    <source>
        <dbReference type="Proteomes" id="UP001172101"/>
    </source>
</evidence>
<evidence type="ECO:0000313" key="1">
    <source>
        <dbReference type="EMBL" id="KAK0735142.1"/>
    </source>
</evidence>
<organism evidence="1 2">
    <name type="scientific">Lasiosphaeria miniovina</name>
    <dbReference type="NCBI Taxonomy" id="1954250"/>
    <lineage>
        <taxon>Eukaryota</taxon>
        <taxon>Fungi</taxon>
        <taxon>Dikarya</taxon>
        <taxon>Ascomycota</taxon>
        <taxon>Pezizomycotina</taxon>
        <taxon>Sordariomycetes</taxon>
        <taxon>Sordariomycetidae</taxon>
        <taxon>Sordariales</taxon>
        <taxon>Lasiosphaeriaceae</taxon>
        <taxon>Lasiosphaeria</taxon>
    </lineage>
</organism>
<name>A0AA40EE75_9PEZI</name>
<keyword evidence="2" id="KW-1185">Reference proteome</keyword>
<dbReference type="GeneID" id="85322575"/>
<dbReference type="AlphaFoldDB" id="A0AA40EE75"/>
<dbReference type="InterPro" id="IPR012334">
    <property type="entry name" value="Pectin_lyas_fold"/>
</dbReference>
<dbReference type="Gene3D" id="2.160.20.10">
    <property type="entry name" value="Single-stranded right-handed beta-helix, Pectin lyase-like"/>
    <property type="match status" value="1"/>
</dbReference>
<dbReference type="Proteomes" id="UP001172101">
    <property type="component" value="Unassembled WGS sequence"/>
</dbReference>
<sequence length="349" mass="37993">MRAWVADHDIDDPENTQITYNFVNASNTIAGIIQTESPYYQATEATQSPGSFNTSSPYTGDPVFPDSSCKGTDLLCNIGWAAMMQSTTNVTIAGAGLYSWFDNYNEACVDTQNFQERMVYDDGNSGGFFLWNLVTIGSVEMISGPDTAITAKPNTQTSGHPFWSALAGYLDGANPVLLSCTDDDTSAACMTSSECDLTKSYATMADLNTASASFPNQCMNYYAIDTLGRVLNDTMADYSHVNNGYDEVFGHYQSYTKEMIPSMIQDYMAPSTSSNVQGGPGSQFFDCTVVGYDYKNVNEPQAASNINVPNPKDTISKSLPALNTLQNTILARQLDLYYGIWNGSLVDLI</sequence>
<gene>
    <name evidence="1" type="ORF">B0T26DRAFT_671326</name>
</gene>